<proteinExistence type="predicted"/>
<dbReference type="InterPro" id="IPR045034">
    <property type="entry name" value="O-acyltransferase_WSD1-like"/>
</dbReference>
<dbReference type="EnsemblPlants" id="Kaladp0015s0218.1.v1.1">
    <property type="protein sequence ID" value="Kaladp0015s0218.1.v1.1"/>
    <property type="gene ID" value="Kaladp0015s0218.v1.1"/>
</dbReference>
<dbReference type="OMA" id="CVEAFQC"/>
<keyword evidence="1" id="KW-0472">Membrane</keyword>
<dbReference type="UniPathway" id="UPA00378"/>
<feature type="transmembrane region" description="Helical" evidence="1">
    <location>
        <begin position="52"/>
        <end position="73"/>
    </location>
</feature>
<dbReference type="Proteomes" id="UP000594263">
    <property type="component" value="Unplaced"/>
</dbReference>
<evidence type="ECO:0000313" key="3">
    <source>
        <dbReference type="EnsemblPlants" id="Kaladp0015s0218.1.v1.1"/>
    </source>
</evidence>
<evidence type="ECO:0000256" key="1">
    <source>
        <dbReference type="SAM" id="Phobius"/>
    </source>
</evidence>
<reference evidence="3" key="1">
    <citation type="submission" date="2021-01" db="UniProtKB">
        <authorList>
            <consortium name="EnsemblPlants"/>
        </authorList>
    </citation>
    <scope>IDENTIFICATION</scope>
</reference>
<dbReference type="GO" id="GO:0008374">
    <property type="term" value="F:O-acyltransferase activity"/>
    <property type="evidence" value="ECO:0007669"/>
    <property type="project" value="InterPro"/>
</dbReference>
<protein>
    <recommendedName>
        <fullName evidence="2">O-acyltransferase WSD1 C-terminal domain-containing protein</fullName>
    </recommendedName>
</protein>
<keyword evidence="1" id="KW-1133">Transmembrane helix</keyword>
<sequence>MMNRRKASMESYFSYHIGRFFLNAFGFKVASLPVKPTMWFSNMMGPQEEISIFGYPVAYLGCSCFGQTVALMIHVMSYAENLNFILSTDDDVISNPHELCNDLEQSLEIIKVAAIAKKNSEESKD</sequence>
<keyword evidence="1" id="KW-0812">Transmembrane</keyword>
<dbReference type="Pfam" id="PF06974">
    <property type="entry name" value="WS_DGAT_C"/>
    <property type="match status" value="1"/>
</dbReference>
<name>A0A7N0SZY3_KALFE</name>
<dbReference type="PANTHER" id="PTHR31650:SF38">
    <property type="entry name" value="O-ACYLTRANSFERASE WSD1-LIKE"/>
    <property type="match status" value="1"/>
</dbReference>
<dbReference type="InterPro" id="IPR009721">
    <property type="entry name" value="O-acyltransferase_WSD1_C"/>
</dbReference>
<dbReference type="GO" id="GO:0019432">
    <property type="term" value="P:triglyceride biosynthetic process"/>
    <property type="evidence" value="ECO:0007669"/>
    <property type="project" value="TreeGrafter"/>
</dbReference>
<organism evidence="3 4">
    <name type="scientific">Kalanchoe fedtschenkoi</name>
    <name type="common">Lavender scallops</name>
    <name type="synonym">South American air plant</name>
    <dbReference type="NCBI Taxonomy" id="63787"/>
    <lineage>
        <taxon>Eukaryota</taxon>
        <taxon>Viridiplantae</taxon>
        <taxon>Streptophyta</taxon>
        <taxon>Embryophyta</taxon>
        <taxon>Tracheophyta</taxon>
        <taxon>Spermatophyta</taxon>
        <taxon>Magnoliopsida</taxon>
        <taxon>eudicotyledons</taxon>
        <taxon>Gunneridae</taxon>
        <taxon>Pentapetalae</taxon>
        <taxon>Saxifragales</taxon>
        <taxon>Crassulaceae</taxon>
        <taxon>Kalanchoe</taxon>
    </lineage>
</organism>
<evidence type="ECO:0000259" key="2">
    <source>
        <dbReference type="Pfam" id="PF06974"/>
    </source>
</evidence>
<dbReference type="PANTHER" id="PTHR31650">
    <property type="entry name" value="O-ACYLTRANSFERASE (WSD1-LIKE) FAMILY PROTEIN"/>
    <property type="match status" value="1"/>
</dbReference>
<evidence type="ECO:0000313" key="4">
    <source>
        <dbReference type="Proteomes" id="UP000594263"/>
    </source>
</evidence>
<feature type="domain" description="O-acyltransferase WSD1 C-terminal" evidence="2">
    <location>
        <begin position="1"/>
        <end position="111"/>
    </location>
</feature>
<feature type="transmembrane region" description="Helical" evidence="1">
    <location>
        <begin position="12"/>
        <end position="32"/>
    </location>
</feature>
<keyword evidence="4" id="KW-1185">Reference proteome</keyword>
<dbReference type="GO" id="GO:0005886">
    <property type="term" value="C:plasma membrane"/>
    <property type="evidence" value="ECO:0007669"/>
    <property type="project" value="TreeGrafter"/>
</dbReference>
<dbReference type="Gramene" id="Kaladp0015s0218.1.v1.1">
    <property type="protein sequence ID" value="Kaladp0015s0218.1.v1.1"/>
    <property type="gene ID" value="Kaladp0015s0218.v1.1"/>
</dbReference>
<accession>A0A7N0SZY3</accession>
<dbReference type="AlphaFoldDB" id="A0A7N0SZY3"/>